<dbReference type="Pfam" id="PF00069">
    <property type="entry name" value="Pkinase"/>
    <property type="match status" value="1"/>
</dbReference>
<dbReference type="EMBL" id="FOAP01000022">
    <property type="protein sequence ID" value="SEM74966.1"/>
    <property type="molecule type" value="Genomic_DNA"/>
</dbReference>
<keyword evidence="3 8" id="KW-0418">Kinase</keyword>
<dbReference type="SUPFAM" id="SSF56112">
    <property type="entry name" value="Protein kinase-like (PK-like)"/>
    <property type="match status" value="1"/>
</dbReference>
<name>A0A1H8AWV6_STIAU</name>
<dbReference type="Gene3D" id="1.10.510.10">
    <property type="entry name" value="Transferase(Phosphotransferase) domain 1"/>
    <property type="match status" value="1"/>
</dbReference>
<keyword evidence="1" id="KW-0808">Transferase</keyword>
<dbReference type="PROSITE" id="PS00107">
    <property type="entry name" value="PROTEIN_KINASE_ATP"/>
    <property type="match status" value="1"/>
</dbReference>
<evidence type="ECO:0000256" key="6">
    <source>
        <dbReference type="SAM" id="Phobius"/>
    </source>
</evidence>
<evidence type="ECO:0000256" key="5">
    <source>
        <dbReference type="PROSITE-ProRule" id="PRU10141"/>
    </source>
</evidence>
<accession>A0A1H8AWV6</accession>
<dbReference type="GO" id="GO:0005524">
    <property type="term" value="F:ATP binding"/>
    <property type="evidence" value="ECO:0007669"/>
    <property type="project" value="UniProtKB-UniRule"/>
</dbReference>
<dbReference type="PROSITE" id="PS50011">
    <property type="entry name" value="PROTEIN_KINASE_DOM"/>
    <property type="match status" value="1"/>
</dbReference>
<keyword evidence="6" id="KW-1133">Transmembrane helix</keyword>
<evidence type="ECO:0000256" key="1">
    <source>
        <dbReference type="ARBA" id="ARBA00022679"/>
    </source>
</evidence>
<dbReference type="Proteomes" id="UP000182719">
    <property type="component" value="Unassembled WGS sequence"/>
</dbReference>
<dbReference type="PANTHER" id="PTHR43289:SF6">
    <property type="entry name" value="SERINE_THREONINE-PROTEIN KINASE NEKL-3"/>
    <property type="match status" value="1"/>
</dbReference>
<dbReference type="CDD" id="cd14014">
    <property type="entry name" value="STKc_PknB_like"/>
    <property type="match status" value="1"/>
</dbReference>
<proteinExistence type="predicted"/>
<keyword evidence="6" id="KW-0472">Membrane</keyword>
<dbReference type="AlphaFoldDB" id="A0A1H8AWV6"/>
<feature type="domain" description="Protein kinase" evidence="7">
    <location>
        <begin position="19"/>
        <end position="290"/>
    </location>
</feature>
<dbReference type="RefSeq" id="WP_245768937.1">
    <property type="nucleotide sequence ID" value="NZ_FOAP01000022.1"/>
</dbReference>
<reference evidence="9" key="1">
    <citation type="submission" date="2016-10" db="EMBL/GenBank/DDBJ databases">
        <authorList>
            <person name="Varghese N."/>
            <person name="Submissions S."/>
        </authorList>
    </citation>
    <scope>NUCLEOTIDE SEQUENCE [LARGE SCALE GENOMIC DNA]</scope>
    <source>
        <strain evidence="9">DSM 17044</strain>
    </source>
</reference>
<feature type="binding site" evidence="5">
    <location>
        <position position="49"/>
    </location>
    <ligand>
        <name>ATP</name>
        <dbReference type="ChEBI" id="CHEBI:30616"/>
    </ligand>
</feature>
<evidence type="ECO:0000313" key="9">
    <source>
        <dbReference type="Proteomes" id="UP000182719"/>
    </source>
</evidence>
<dbReference type="PANTHER" id="PTHR43289">
    <property type="entry name" value="MITOGEN-ACTIVATED PROTEIN KINASE KINASE KINASE 20-RELATED"/>
    <property type="match status" value="1"/>
</dbReference>
<evidence type="ECO:0000313" key="8">
    <source>
        <dbReference type="EMBL" id="SEM74966.1"/>
    </source>
</evidence>
<keyword evidence="2 5" id="KW-0547">Nucleotide-binding</keyword>
<dbReference type="Gene3D" id="3.30.200.20">
    <property type="entry name" value="Phosphorylase Kinase, domain 1"/>
    <property type="match status" value="1"/>
</dbReference>
<gene>
    <name evidence="8" type="ORF">SAMN05444354_12279</name>
</gene>
<evidence type="ECO:0000256" key="2">
    <source>
        <dbReference type="ARBA" id="ARBA00022741"/>
    </source>
</evidence>
<dbReference type="GO" id="GO:0004674">
    <property type="term" value="F:protein serine/threonine kinase activity"/>
    <property type="evidence" value="ECO:0007669"/>
    <property type="project" value="UniProtKB-KW"/>
</dbReference>
<keyword evidence="6" id="KW-0812">Transmembrane</keyword>
<keyword evidence="8" id="KW-0723">Serine/threonine-protein kinase</keyword>
<evidence type="ECO:0000256" key="3">
    <source>
        <dbReference type="ARBA" id="ARBA00022777"/>
    </source>
</evidence>
<dbReference type="InterPro" id="IPR011009">
    <property type="entry name" value="Kinase-like_dom_sf"/>
</dbReference>
<dbReference type="PROSITE" id="PS00109">
    <property type="entry name" value="PROTEIN_KINASE_TYR"/>
    <property type="match status" value="1"/>
</dbReference>
<feature type="transmembrane region" description="Helical" evidence="6">
    <location>
        <begin position="440"/>
        <end position="463"/>
    </location>
</feature>
<dbReference type="InterPro" id="IPR017441">
    <property type="entry name" value="Protein_kinase_ATP_BS"/>
</dbReference>
<keyword evidence="4 5" id="KW-0067">ATP-binding</keyword>
<dbReference type="InterPro" id="IPR000719">
    <property type="entry name" value="Prot_kinase_dom"/>
</dbReference>
<organism evidence="8 9">
    <name type="scientific">Stigmatella aurantiaca</name>
    <dbReference type="NCBI Taxonomy" id="41"/>
    <lineage>
        <taxon>Bacteria</taxon>
        <taxon>Pseudomonadati</taxon>
        <taxon>Myxococcota</taxon>
        <taxon>Myxococcia</taxon>
        <taxon>Myxococcales</taxon>
        <taxon>Cystobacterineae</taxon>
        <taxon>Archangiaceae</taxon>
        <taxon>Stigmatella</taxon>
    </lineage>
</organism>
<evidence type="ECO:0000259" key="7">
    <source>
        <dbReference type="PROSITE" id="PS50011"/>
    </source>
</evidence>
<sequence length="465" mass="50531">MPSPHEQESPAGLTRFGPYTLARRIGAGGMGEVYLAREESPRRACVVKKVLPKLVENKQFLGRFKDEARVVVHLKHPNIARVYAMGEVEGQFYLAMEYVQGKTLSRLAHRVRQHGQALSLGVLLHLGQRLCEALAYAHDAKDGQGQPLHLVHRDLSPANICLSYDGELKVIDFGASQSTLKEQQTAPRVVIGNLTYMSPEQARKKFVDRRADVYAAAVVLWELFAWHPLPQRGDPLERWRRAAYPKWEPASRHRAEVPPAVDAMLLKALAVEPGQRFPDAAAFGAELGRLKAKLAPEVGDADVARLMREAFAGEKGAEDAVLAELLGQDPSRALTEQAMPAMLAPPTAMAFEHSGLEAPEDYVPGEEPSHVGASPKTLPQGRRATREARLSFGVDVEEEPGGGLVEARKLPLVRAIEGEEAGDGVPDTLELDAAPPPKRLALVATGLFLGACAAGFGVVWLLARG</sequence>
<protein>
    <submittedName>
        <fullName evidence="8">Serine/threonine protein kinase</fullName>
    </submittedName>
</protein>
<keyword evidence="9" id="KW-1185">Reference proteome</keyword>
<dbReference type="InterPro" id="IPR008266">
    <property type="entry name" value="Tyr_kinase_AS"/>
</dbReference>
<evidence type="ECO:0000256" key="4">
    <source>
        <dbReference type="ARBA" id="ARBA00022840"/>
    </source>
</evidence>